<evidence type="ECO:0000313" key="5">
    <source>
        <dbReference type="Proteomes" id="UP001611383"/>
    </source>
</evidence>
<proteinExistence type="predicted"/>
<dbReference type="Pfam" id="PF17289">
    <property type="entry name" value="Terminase_6C"/>
    <property type="match status" value="1"/>
</dbReference>
<dbReference type="Gene3D" id="3.40.50.300">
    <property type="entry name" value="P-loop containing nucleotide triphosphate hydrolases"/>
    <property type="match status" value="1"/>
</dbReference>
<gene>
    <name evidence="4" type="ORF">F0U60_37565</name>
</gene>
<feature type="region of interest" description="Disordered" evidence="2">
    <location>
        <begin position="520"/>
        <end position="539"/>
    </location>
</feature>
<feature type="domain" description="Terminase large subunit gp17-like C-terminal" evidence="3">
    <location>
        <begin position="354"/>
        <end position="507"/>
    </location>
</feature>
<evidence type="ECO:0000259" key="3">
    <source>
        <dbReference type="Pfam" id="PF17289"/>
    </source>
</evidence>
<keyword evidence="1" id="KW-1188">Viral release from host cell</keyword>
<dbReference type="Proteomes" id="UP001611383">
    <property type="component" value="Chromosome"/>
</dbReference>
<protein>
    <submittedName>
        <fullName evidence="4">DNA-packaging protein</fullName>
    </submittedName>
</protein>
<keyword evidence="5" id="KW-1185">Reference proteome</keyword>
<feature type="compositionally biased region" description="Low complexity" evidence="2">
    <location>
        <begin position="520"/>
        <end position="532"/>
    </location>
</feature>
<reference evidence="4 5" key="1">
    <citation type="submission" date="2019-08" db="EMBL/GenBank/DDBJ databases">
        <title>Archangium and Cystobacter genomes.</title>
        <authorList>
            <person name="Chen I.-C.K."/>
            <person name="Wielgoss S."/>
        </authorList>
    </citation>
    <scope>NUCLEOTIDE SEQUENCE [LARGE SCALE GENOMIC DNA]</scope>
    <source>
        <strain evidence="4 5">Cbm 6</strain>
    </source>
</reference>
<evidence type="ECO:0000256" key="1">
    <source>
        <dbReference type="ARBA" id="ARBA00022612"/>
    </source>
</evidence>
<dbReference type="EMBL" id="CP043494">
    <property type="protein sequence ID" value="WNG49193.1"/>
    <property type="molecule type" value="Genomic_DNA"/>
</dbReference>
<name>A0ABY9X1E5_9BACT</name>
<sequence length="539" mass="59960">MVASAAVQEAGENLLAGLTIISPETHGRYSLSERAALKFREQLRKARRLAARLASDPEISAHLELNQAKVLVEDLASAPDLTKHLGLNQAEVLAWYYDQRLWRRPVQTPPQGYWRTWFLLGGRGAGKTYAGSVAVIEEAMADPEARILIVGPTDSEIRKTQLEGPSGILTLAPPWFRPIHRRSKRTLDFPNGAKAFYVPAQNPDKLRGYNVSLVWADEIVAWRKSPLDVYNECRRVARIQTTRMRQLGLPARLIITTTPAPTQLFREILEDRDGLVLSRSSTFDNAANLDSKYVAYARRVQHTTEGRREFLGELFFALDACLYRRVDWNAGRVASVEAIPPRQGKALFDKVVVSVDPATGEKKNSDLHGIVVVGIREEDDGLLHTYVLQDLSLQSPEPTAWAQAAVDGVHRWKHLAPPRKTFIFAETNTGGSMVKSTIRQVDGKVKVKGQRAMQSKAERAAPVSALCEVNLVHMVGKHHKLEDQLSKFTGQEGGHGRDDRADAFAWPIYMYVCPKRQNAGAAGRGAQQAQADAENEDDE</sequence>
<dbReference type="InterPro" id="IPR027417">
    <property type="entry name" value="P-loop_NTPase"/>
</dbReference>
<organism evidence="4 5">
    <name type="scientific">Archangium minus</name>
    <dbReference type="NCBI Taxonomy" id="83450"/>
    <lineage>
        <taxon>Bacteria</taxon>
        <taxon>Pseudomonadati</taxon>
        <taxon>Myxococcota</taxon>
        <taxon>Myxococcia</taxon>
        <taxon>Myxococcales</taxon>
        <taxon>Cystobacterineae</taxon>
        <taxon>Archangiaceae</taxon>
        <taxon>Archangium</taxon>
    </lineage>
</organism>
<evidence type="ECO:0000313" key="4">
    <source>
        <dbReference type="EMBL" id="WNG49193.1"/>
    </source>
</evidence>
<evidence type="ECO:0000256" key="2">
    <source>
        <dbReference type="SAM" id="MobiDB-lite"/>
    </source>
</evidence>
<dbReference type="Pfam" id="PF03237">
    <property type="entry name" value="Terminase_6N"/>
    <property type="match status" value="1"/>
</dbReference>
<dbReference type="InterPro" id="IPR035421">
    <property type="entry name" value="Terminase_6C"/>
</dbReference>
<accession>A0ABY9X1E5</accession>
<dbReference type="RefSeq" id="WP_395806870.1">
    <property type="nucleotide sequence ID" value="NZ_CP043494.1"/>
</dbReference>